<evidence type="ECO:0000259" key="11">
    <source>
        <dbReference type="Pfam" id="PF02870"/>
    </source>
</evidence>
<dbReference type="CDD" id="cd06445">
    <property type="entry name" value="ATase"/>
    <property type="match status" value="1"/>
</dbReference>
<feature type="active site" description="Nucleophile; methyl group acceptor" evidence="9">
    <location>
        <position position="132"/>
    </location>
</feature>
<gene>
    <name evidence="12" type="ORF">FLP10_11345</name>
</gene>
<evidence type="ECO:0000256" key="4">
    <source>
        <dbReference type="ARBA" id="ARBA00022603"/>
    </source>
</evidence>
<dbReference type="Pfam" id="PF02870">
    <property type="entry name" value="Methyltransf_1N"/>
    <property type="match status" value="1"/>
</dbReference>
<keyword evidence="4 9" id="KW-0489">Methyltransferase</keyword>
<comment type="catalytic activity">
    <reaction evidence="8 9">
        <text>a 6-O-methyl-2'-deoxyguanosine in DNA + L-cysteinyl-[protein] = S-methyl-L-cysteinyl-[protein] + a 2'-deoxyguanosine in DNA</text>
        <dbReference type="Rhea" id="RHEA:24000"/>
        <dbReference type="Rhea" id="RHEA-COMP:10131"/>
        <dbReference type="Rhea" id="RHEA-COMP:10132"/>
        <dbReference type="Rhea" id="RHEA-COMP:11367"/>
        <dbReference type="Rhea" id="RHEA-COMP:11368"/>
        <dbReference type="ChEBI" id="CHEBI:29950"/>
        <dbReference type="ChEBI" id="CHEBI:82612"/>
        <dbReference type="ChEBI" id="CHEBI:85445"/>
        <dbReference type="ChEBI" id="CHEBI:85448"/>
        <dbReference type="EC" id="2.1.1.63"/>
    </reaction>
</comment>
<evidence type="ECO:0000256" key="2">
    <source>
        <dbReference type="ARBA" id="ARBA00008711"/>
    </source>
</evidence>
<keyword evidence="13" id="KW-1185">Reference proteome</keyword>
<dbReference type="EC" id="2.1.1.63" evidence="9"/>
<protein>
    <recommendedName>
        <fullName evidence="9">Methylated-DNA--protein-cysteine methyltransferase</fullName>
        <ecNumber evidence="9">2.1.1.63</ecNumber>
    </recommendedName>
    <alternativeName>
        <fullName evidence="9">6-O-methylguanine-DNA methyltransferase</fullName>
        <shortName evidence="9">MGMT</shortName>
    </alternativeName>
    <alternativeName>
        <fullName evidence="9">O-6-methylguanine-DNA-alkyltransferase</fullName>
    </alternativeName>
</protein>
<evidence type="ECO:0000256" key="7">
    <source>
        <dbReference type="ARBA" id="ARBA00023204"/>
    </source>
</evidence>
<dbReference type="HAMAP" id="MF_00772">
    <property type="entry name" value="OGT"/>
    <property type="match status" value="1"/>
</dbReference>
<dbReference type="InterPro" id="IPR001497">
    <property type="entry name" value="MethylDNA_cys_MeTrfase_AS"/>
</dbReference>
<evidence type="ECO:0000256" key="3">
    <source>
        <dbReference type="ARBA" id="ARBA00022490"/>
    </source>
</evidence>
<proteinExistence type="inferred from homology"/>
<sequence>MTLRHTTLASRLGDLLVTLDGEALTGLYFPAHWHPPAAAVLGVDVDPRGEPVVRELGRQLGEYLEGARTAFDLPLAPVGDEFQHAVWTMLREIPYGTTTTYGALAERLGDRNLARRVGGAVGRNPISIIVPCHRVVGADGSLTGYAGGLDRKRTLLELEGAAVVAQTRLF</sequence>
<feature type="domain" description="Methylguanine DNA methyltransferase ribonuclease-like" evidence="11">
    <location>
        <begin position="3"/>
        <end position="77"/>
    </location>
</feature>
<dbReference type="Gene3D" id="3.30.160.70">
    <property type="entry name" value="Methylated DNA-protein cysteine methyltransferase domain"/>
    <property type="match status" value="1"/>
</dbReference>
<dbReference type="InterPro" id="IPR008332">
    <property type="entry name" value="MethylG_MeTrfase_N"/>
</dbReference>
<dbReference type="GO" id="GO:0006307">
    <property type="term" value="P:DNA alkylation repair"/>
    <property type="evidence" value="ECO:0007669"/>
    <property type="project" value="UniProtKB-UniRule"/>
</dbReference>
<dbReference type="InterPro" id="IPR014048">
    <property type="entry name" value="MethylDNA_cys_MeTrfase_DNA-bd"/>
</dbReference>
<dbReference type="PROSITE" id="PS00374">
    <property type="entry name" value="MGMT"/>
    <property type="match status" value="1"/>
</dbReference>
<dbReference type="NCBIfam" id="TIGR00589">
    <property type="entry name" value="ogt"/>
    <property type="match status" value="1"/>
</dbReference>
<organism evidence="12 13">
    <name type="scientific">Agromyces intestinalis</name>
    <dbReference type="NCBI Taxonomy" id="2592652"/>
    <lineage>
        <taxon>Bacteria</taxon>
        <taxon>Bacillati</taxon>
        <taxon>Actinomycetota</taxon>
        <taxon>Actinomycetes</taxon>
        <taxon>Micrococcales</taxon>
        <taxon>Microbacteriaceae</taxon>
        <taxon>Agromyces</taxon>
    </lineage>
</organism>
<accession>A0A5C1YHA4</accession>
<evidence type="ECO:0000313" key="12">
    <source>
        <dbReference type="EMBL" id="QEO14945.1"/>
    </source>
</evidence>
<dbReference type="SUPFAM" id="SSF53155">
    <property type="entry name" value="Methylated DNA-protein cysteine methyltransferase domain"/>
    <property type="match status" value="1"/>
</dbReference>
<feature type="domain" description="Methylated-DNA-[protein]-cysteine S-methyltransferase DNA binding" evidence="10">
    <location>
        <begin position="81"/>
        <end position="161"/>
    </location>
</feature>
<keyword evidence="6 9" id="KW-0227">DNA damage</keyword>
<dbReference type="InterPro" id="IPR023546">
    <property type="entry name" value="MGMT"/>
</dbReference>
<dbReference type="GO" id="GO:0032259">
    <property type="term" value="P:methylation"/>
    <property type="evidence" value="ECO:0007669"/>
    <property type="project" value="UniProtKB-KW"/>
</dbReference>
<dbReference type="GO" id="GO:0005737">
    <property type="term" value="C:cytoplasm"/>
    <property type="evidence" value="ECO:0007669"/>
    <property type="project" value="UniProtKB-SubCell"/>
</dbReference>
<dbReference type="InterPro" id="IPR036388">
    <property type="entry name" value="WH-like_DNA-bd_sf"/>
</dbReference>
<dbReference type="Pfam" id="PF01035">
    <property type="entry name" value="DNA_binding_1"/>
    <property type="match status" value="1"/>
</dbReference>
<comment type="subcellular location">
    <subcellularLocation>
        <location evidence="9">Cytoplasm</location>
    </subcellularLocation>
</comment>
<keyword evidence="5 9" id="KW-0808">Transferase</keyword>
<dbReference type="OrthoDB" id="9802228at2"/>
<dbReference type="PANTHER" id="PTHR10815">
    <property type="entry name" value="METHYLATED-DNA--PROTEIN-CYSTEINE METHYLTRANSFERASE"/>
    <property type="match status" value="1"/>
</dbReference>
<evidence type="ECO:0000256" key="6">
    <source>
        <dbReference type="ARBA" id="ARBA00022763"/>
    </source>
</evidence>
<dbReference type="AlphaFoldDB" id="A0A5C1YHA4"/>
<dbReference type="Gene3D" id="1.10.10.10">
    <property type="entry name" value="Winged helix-like DNA-binding domain superfamily/Winged helix DNA-binding domain"/>
    <property type="match status" value="1"/>
</dbReference>
<evidence type="ECO:0000256" key="8">
    <source>
        <dbReference type="ARBA" id="ARBA00049348"/>
    </source>
</evidence>
<dbReference type="PANTHER" id="PTHR10815:SF5">
    <property type="entry name" value="METHYLATED-DNA--PROTEIN-CYSTEINE METHYLTRANSFERASE"/>
    <property type="match status" value="1"/>
</dbReference>
<evidence type="ECO:0000259" key="10">
    <source>
        <dbReference type="Pfam" id="PF01035"/>
    </source>
</evidence>
<evidence type="ECO:0000256" key="9">
    <source>
        <dbReference type="HAMAP-Rule" id="MF_00772"/>
    </source>
</evidence>
<dbReference type="GO" id="GO:0003908">
    <property type="term" value="F:methylated-DNA-[protein]-cysteine S-methyltransferase activity"/>
    <property type="evidence" value="ECO:0007669"/>
    <property type="project" value="UniProtKB-UniRule"/>
</dbReference>
<comment type="function">
    <text evidence="9">Involved in the cellular defense against the biological effects of O6-methylguanine (O6-MeG) and O4-methylthymine (O4-MeT) in DNA. Repairs the methylated nucleobase in DNA by stoichiometrically transferring the methyl group to a cysteine residue in the enzyme. This is a suicide reaction: the enzyme is irreversibly inactivated.</text>
</comment>
<dbReference type="KEGG" id="ail:FLP10_11345"/>
<keyword evidence="3 9" id="KW-0963">Cytoplasm</keyword>
<keyword evidence="7 9" id="KW-0234">DNA repair</keyword>
<dbReference type="FunFam" id="1.10.10.10:FF:000214">
    <property type="entry name" value="Methylated-DNA--protein-cysteine methyltransferase"/>
    <property type="match status" value="1"/>
</dbReference>
<comment type="miscellaneous">
    <text evidence="9">This enzyme catalyzes only one turnover and therefore is not strictly catalytic. According to one definition, an enzyme is a biocatalyst that acts repeatedly and over many reaction cycles.</text>
</comment>
<dbReference type="InterPro" id="IPR036631">
    <property type="entry name" value="MGMT_N_sf"/>
</dbReference>
<comment type="similarity">
    <text evidence="2 9">Belongs to the MGMT family.</text>
</comment>
<dbReference type="Proteomes" id="UP000324678">
    <property type="component" value="Chromosome"/>
</dbReference>
<name>A0A5C1YHA4_9MICO</name>
<dbReference type="InterPro" id="IPR036217">
    <property type="entry name" value="MethylDNA_cys_MeTrfase_DNAb"/>
</dbReference>
<dbReference type="RefSeq" id="WP_149160964.1">
    <property type="nucleotide sequence ID" value="NZ_CP043505.1"/>
</dbReference>
<evidence type="ECO:0000313" key="13">
    <source>
        <dbReference type="Proteomes" id="UP000324678"/>
    </source>
</evidence>
<evidence type="ECO:0000256" key="1">
    <source>
        <dbReference type="ARBA" id="ARBA00001286"/>
    </source>
</evidence>
<reference evidence="12 13" key="1">
    <citation type="submission" date="2019-09" db="EMBL/GenBank/DDBJ databases">
        <title>Genome sequencing of strain KACC 19306.</title>
        <authorList>
            <person name="Heo J."/>
            <person name="Kim S.-J."/>
            <person name="Kim J.-S."/>
            <person name="Hong S.-B."/>
            <person name="Kwon S.-W."/>
        </authorList>
    </citation>
    <scope>NUCLEOTIDE SEQUENCE [LARGE SCALE GENOMIC DNA]</scope>
    <source>
        <strain evidence="12 13">KACC 19306</strain>
    </source>
</reference>
<dbReference type="SUPFAM" id="SSF46767">
    <property type="entry name" value="Methylated DNA-protein cysteine methyltransferase, C-terminal domain"/>
    <property type="match status" value="1"/>
</dbReference>
<dbReference type="EMBL" id="CP043505">
    <property type="protein sequence ID" value="QEO14945.1"/>
    <property type="molecule type" value="Genomic_DNA"/>
</dbReference>
<comment type="catalytic activity">
    <reaction evidence="1 9">
        <text>a 4-O-methyl-thymidine in DNA + L-cysteinyl-[protein] = a thymidine in DNA + S-methyl-L-cysteinyl-[protein]</text>
        <dbReference type="Rhea" id="RHEA:53428"/>
        <dbReference type="Rhea" id="RHEA-COMP:10131"/>
        <dbReference type="Rhea" id="RHEA-COMP:10132"/>
        <dbReference type="Rhea" id="RHEA-COMP:13555"/>
        <dbReference type="Rhea" id="RHEA-COMP:13556"/>
        <dbReference type="ChEBI" id="CHEBI:29950"/>
        <dbReference type="ChEBI" id="CHEBI:82612"/>
        <dbReference type="ChEBI" id="CHEBI:137386"/>
        <dbReference type="ChEBI" id="CHEBI:137387"/>
        <dbReference type="EC" id="2.1.1.63"/>
    </reaction>
</comment>
<evidence type="ECO:0000256" key="5">
    <source>
        <dbReference type="ARBA" id="ARBA00022679"/>
    </source>
</evidence>